<gene>
    <name evidence="1" type="ORF">E8L90_13110</name>
</gene>
<accession>A0A4U2Y7X6</accession>
<dbReference type="OrthoDB" id="2474839at2"/>
<dbReference type="AlphaFoldDB" id="A0A4U2Y7X6"/>
<proteinExistence type="predicted"/>
<dbReference type="Proteomes" id="UP000307841">
    <property type="component" value="Unassembled WGS sequence"/>
</dbReference>
<dbReference type="EMBL" id="SZNK01000001">
    <property type="protein sequence ID" value="TKI56334.1"/>
    <property type="molecule type" value="Genomic_DNA"/>
</dbReference>
<evidence type="ECO:0000313" key="1">
    <source>
        <dbReference type="EMBL" id="TKI56334.1"/>
    </source>
</evidence>
<comment type="caution">
    <text evidence="1">The sequence shown here is derived from an EMBL/GenBank/DDBJ whole genome shotgun (WGS) entry which is preliminary data.</text>
</comment>
<name>A0A4U2Y7X6_9BACL</name>
<evidence type="ECO:0000313" key="2">
    <source>
        <dbReference type="Proteomes" id="UP000307841"/>
    </source>
</evidence>
<organism evidence="1 2">
    <name type="scientific">Brevibacillus antibioticus</name>
    <dbReference type="NCBI Taxonomy" id="2570228"/>
    <lineage>
        <taxon>Bacteria</taxon>
        <taxon>Bacillati</taxon>
        <taxon>Bacillota</taxon>
        <taxon>Bacilli</taxon>
        <taxon>Bacillales</taxon>
        <taxon>Paenibacillaceae</taxon>
        <taxon>Brevibacillus</taxon>
    </lineage>
</organism>
<reference evidence="1 2" key="1">
    <citation type="submission" date="2019-04" db="EMBL/GenBank/DDBJ databases">
        <title>Whole genome sequencing of Brevibacillus sp. TGS2-1.</title>
        <authorList>
            <person name="Choi A."/>
        </authorList>
    </citation>
    <scope>NUCLEOTIDE SEQUENCE [LARGE SCALE GENOMIC DNA]</scope>
    <source>
        <strain evidence="1 2">TGS2-1</strain>
    </source>
</reference>
<protein>
    <submittedName>
        <fullName evidence="1">Uncharacterized protein</fullName>
    </submittedName>
</protein>
<keyword evidence="2" id="KW-1185">Reference proteome</keyword>
<sequence>MTIINIRFDKALSAETLKKQSVVKSFGYVDNDWSGAFVNSIMWDNSNPDSPILRIFTSLGAGFEQGKYVTFMDGAIKDIHGNVITRTTP</sequence>
<dbReference type="RefSeq" id="WP_137029791.1">
    <property type="nucleotide sequence ID" value="NZ_SZNK01000001.1"/>
</dbReference>